<feature type="chain" id="PRO_5026963425" description="DUF2282 domain-containing protein" evidence="2">
    <location>
        <begin position="25"/>
        <end position="104"/>
    </location>
</feature>
<dbReference type="Proteomes" id="UP000501534">
    <property type="component" value="Chromosome"/>
</dbReference>
<accession>A0A6M4GZ23</accession>
<evidence type="ECO:0000256" key="1">
    <source>
        <dbReference type="SAM" id="MobiDB-lite"/>
    </source>
</evidence>
<dbReference type="EMBL" id="CP053069">
    <property type="protein sequence ID" value="QJR12509.1"/>
    <property type="molecule type" value="Genomic_DNA"/>
</dbReference>
<dbReference type="RefSeq" id="WP_171094776.1">
    <property type="nucleotide sequence ID" value="NZ_CP053069.1"/>
</dbReference>
<gene>
    <name evidence="3" type="ORF">DSM104443_03595</name>
</gene>
<reference evidence="3 4" key="1">
    <citation type="submission" date="2020-04" db="EMBL/GenBank/DDBJ databases">
        <title>Usitatibacter rugosus gen. nov., sp. nov. and Usitatibacter palustris sp. nov., novel members of Usitatibacteraceae fam. nov. within the order Nitrosomonadales isolated from soil.</title>
        <authorList>
            <person name="Huber K.J."/>
            <person name="Neumann-Schaal M."/>
            <person name="Geppert A."/>
            <person name="Luckner M."/>
            <person name="Wanner G."/>
            <person name="Overmann J."/>
        </authorList>
    </citation>
    <scope>NUCLEOTIDE SEQUENCE [LARGE SCALE GENOMIC DNA]</scope>
    <source>
        <strain evidence="3 4">0125_3</strain>
    </source>
</reference>
<protein>
    <recommendedName>
        <fullName evidence="5">DUF2282 domain-containing protein</fullName>
    </recommendedName>
</protein>
<sequence length="104" mass="10467">MKTPTKFATAAIAGLLGLGLSAVAADHPATPKDSEKCYGVAKKGKNDCGTAKHACGGEAKADNLPDEWKYMAKGTCEKAGGKLTATAGDAKKAPAEKPYTGSPG</sequence>
<feature type="signal peptide" evidence="2">
    <location>
        <begin position="1"/>
        <end position="24"/>
    </location>
</feature>
<evidence type="ECO:0008006" key="5">
    <source>
        <dbReference type="Google" id="ProtNLM"/>
    </source>
</evidence>
<proteinExistence type="predicted"/>
<dbReference type="AlphaFoldDB" id="A0A6M4GZ23"/>
<feature type="region of interest" description="Disordered" evidence="1">
    <location>
        <begin position="85"/>
        <end position="104"/>
    </location>
</feature>
<keyword evidence="2" id="KW-0732">Signal</keyword>
<keyword evidence="4" id="KW-1185">Reference proteome</keyword>
<evidence type="ECO:0000313" key="3">
    <source>
        <dbReference type="EMBL" id="QJR12509.1"/>
    </source>
</evidence>
<evidence type="ECO:0000256" key="2">
    <source>
        <dbReference type="SAM" id="SignalP"/>
    </source>
</evidence>
<name>A0A6M4GZ23_9PROT</name>
<dbReference type="KEGG" id="uru:DSM104443_03595"/>
<evidence type="ECO:0000313" key="4">
    <source>
        <dbReference type="Proteomes" id="UP000501534"/>
    </source>
</evidence>
<organism evidence="3 4">
    <name type="scientific">Usitatibacter rugosus</name>
    <dbReference type="NCBI Taxonomy" id="2732067"/>
    <lineage>
        <taxon>Bacteria</taxon>
        <taxon>Pseudomonadati</taxon>
        <taxon>Pseudomonadota</taxon>
        <taxon>Betaproteobacteria</taxon>
        <taxon>Nitrosomonadales</taxon>
        <taxon>Usitatibacteraceae</taxon>
        <taxon>Usitatibacter</taxon>
    </lineage>
</organism>
<dbReference type="Pfam" id="PF10048">
    <property type="entry name" value="DUF2282"/>
    <property type="match status" value="1"/>
</dbReference>
<dbReference type="InterPro" id="IPR018740">
    <property type="entry name" value="DUF2282_membr"/>
</dbReference>